<dbReference type="Proteomes" id="UP001200537">
    <property type="component" value="Unassembled WGS sequence"/>
</dbReference>
<dbReference type="InterPro" id="IPR006037">
    <property type="entry name" value="RCK_C"/>
</dbReference>
<accession>A0AAJ1BCD6</accession>
<dbReference type="PANTHER" id="PTHR43833">
    <property type="entry name" value="POTASSIUM CHANNEL PROTEIN 2-RELATED-RELATED"/>
    <property type="match status" value="1"/>
</dbReference>
<dbReference type="Pfam" id="PF02254">
    <property type="entry name" value="TrkA_N"/>
    <property type="match status" value="1"/>
</dbReference>
<dbReference type="RefSeq" id="WP_278605889.1">
    <property type="nucleotide sequence ID" value="NZ_CBCTPO010000006.1"/>
</dbReference>
<dbReference type="EMBL" id="JAKNHJ010000004">
    <property type="protein sequence ID" value="MCG4617465.1"/>
    <property type="molecule type" value="Genomic_DNA"/>
</dbReference>
<dbReference type="Gene3D" id="3.40.50.720">
    <property type="entry name" value="NAD(P)-binding Rossmann-like Domain"/>
    <property type="match status" value="1"/>
</dbReference>
<dbReference type="PANTHER" id="PTHR43833:SF8">
    <property type="entry name" value="TRK SYSTEM POTASSIUM UPTAKE PROTEIN TRKA"/>
    <property type="match status" value="1"/>
</dbReference>
<reference evidence="3" key="1">
    <citation type="submission" date="2022-01" db="EMBL/GenBank/DDBJ databases">
        <title>Collection of gut derived symbiotic bacterial strains cultured from healthy donors.</title>
        <authorList>
            <person name="Lin H."/>
            <person name="Kohout C."/>
            <person name="Waligurski E."/>
            <person name="Pamer E.G."/>
        </authorList>
    </citation>
    <scope>NUCLEOTIDE SEQUENCE</scope>
    <source>
        <strain evidence="3">DFI.7.46</strain>
    </source>
</reference>
<sequence length="260" mass="28941">MPAFFVVFHTPDHPTIKSKLIVSAGLKAENSPEKVYATSMHFVVLGSGRVGARVAQTLDEQGHSVAIIDSNPDAFRKLPTDFSGQKVSGIGFDREVLERANIEEAYAFAAISNGDNTNILAARIARETFGIDRVVARIYDIRRAEIYRKLGINTTSPVSWTASEMLRLMLPDDTQLAYSDSVYQVKMLRIFPCEDWVGVSLQQTQKLLDIKVAYIGRDGDPYFNLSSLVIQEGDELICTVPSERAAQIERAFKRPPVQED</sequence>
<gene>
    <name evidence="3" type="ORF">L0M99_03000</name>
</gene>
<dbReference type="PROSITE" id="PS51201">
    <property type="entry name" value="RCK_N"/>
    <property type="match status" value="1"/>
</dbReference>
<dbReference type="GO" id="GO:0006813">
    <property type="term" value="P:potassium ion transport"/>
    <property type="evidence" value="ECO:0007669"/>
    <property type="project" value="InterPro"/>
</dbReference>
<evidence type="ECO:0000313" key="3">
    <source>
        <dbReference type="EMBL" id="MCG4617465.1"/>
    </source>
</evidence>
<dbReference type="SUPFAM" id="SSF116726">
    <property type="entry name" value="TrkA C-terminal domain-like"/>
    <property type="match status" value="1"/>
</dbReference>
<evidence type="ECO:0000259" key="2">
    <source>
        <dbReference type="PROSITE" id="PS51202"/>
    </source>
</evidence>
<dbReference type="InterPro" id="IPR003148">
    <property type="entry name" value="RCK_N"/>
</dbReference>
<name>A0AAJ1BCD6_9ACTO</name>
<evidence type="ECO:0000313" key="4">
    <source>
        <dbReference type="Proteomes" id="UP001200537"/>
    </source>
</evidence>
<dbReference type="InterPro" id="IPR050721">
    <property type="entry name" value="Trk_Ktr_HKT_K-transport"/>
</dbReference>
<dbReference type="InterPro" id="IPR036721">
    <property type="entry name" value="RCK_C_sf"/>
</dbReference>
<dbReference type="SUPFAM" id="SSF51735">
    <property type="entry name" value="NAD(P)-binding Rossmann-fold domains"/>
    <property type="match status" value="1"/>
</dbReference>
<protein>
    <submittedName>
        <fullName evidence="3">TrkA family potassium uptake protein</fullName>
    </submittedName>
</protein>
<feature type="domain" description="RCK C-terminal" evidence="2">
    <location>
        <begin position="173"/>
        <end position="254"/>
    </location>
</feature>
<evidence type="ECO:0000259" key="1">
    <source>
        <dbReference type="PROSITE" id="PS51201"/>
    </source>
</evidence>
<dbReference type="InterPro" id="IPR036291">
    <property type="entry name" value="NAD(P)-bd_dom_sf"/>
</dbReference>
<dbReference type="AlphaFoldDB" id="A0AAJ1BCD6"/>
<feature type="domain" description="RCK N-terminal" evidence="1">
    <location>
        <begin position="39"/>
        <end position="157"/>
    </location>
</feature>
<comment type="caution">
    <text evidence="3">The sequence shown here is derived from an EMBL/GenBank/DDBJ whole genome shotgun (WGS) entry which is preliminary data.</text>
</comment>
<dbReference type="Gene3D" id="3.30.70.1450">
    <property type="entry name" value="Regulator of K+ conductance, C-terminal domain"/>
    <property type="match status" value="1"/>
</dbReference>
<proteinExistence type="predicted"/>
<organism evidence="3 4">
    <name type="scientific">Varibaculum cambriense</name>
    <dbReference type="NCBI Taxonomy" id="184870"/>
    <lineage>
        <taxon>Bacteria</taxon>
        <taxon>Bacillati</taxon>
        <taxon>Actinomycetota</taxon>
        <taxon>Actinomycetes</taxon>
        <taxon>Actinomycetales</taxon>
        <taxon>Actinomycetaceae</taxon>
        <taxon>Varibaculum</taxon>
    </lineage>
</organism>
<dbReference type="GO" id="GO:0008324">
    <property type="term" value="F:monoatomic cation transmembrane transporter activity"/>
    <property type="evidence" value="ECO:0007669"/>
    <property type="project" value="InterPro"/>
</dbReference>
<dbReference type="PROSITE" id="PS51202">
    <property type="entry name" value="RCK_C"/>
    <property type="match status" value="1"/>
</dbReference>